<dbReference type="Gene3D" id="2.40.420.20">
    <property type="match status" value="1"/>
</dbReference>
<proteinExistence type="inferred from homology"/>
<dbReference type="Gene3D" id="2.40.50.100">
    <property type="match status" value="1"/>
</dbReference>
<evidence type="ECO:0000259" key="7">
    <source>
        <dbReference type="Pfam" id="PF25989"/>
    </source>
</evidence>
<dbReference type="RefSeq" id="WP_053069545.1">
    <property type="nucleotide sequence ID" value="NZ_FNUD01000002.1"/>
</dbReference>
<dbReference type="InterPro" id="IPR058792">
    <property type="entry name" value="Beta-barrel_RND_2"/>
</dbReference>
<organism evidence="8 9">
    <name type="scientific">Pseudomonas deceptionensis</name>
    <dbReference type="NCBI Taxonomy" id="882211"/>
    <lineage>
        <taxon>Bacteria</taxon>
        <taxon>Pseudomonadati</taxon>
        <taxon>Pseudomonadota</taxon>
        <taxon>Gammaproteobacteria</taxon>
        <taxon>Pseudomonadales</taxon>
        <taxon>Pseudomonadaceae</taxon>
        <taxon>Pseudomonas</taxon>
    </lineage>
</organism>
<keyword evidence="3" id="KW-1133">Transmembrane helix</keyword>
<dbReference type="Pfam" id="PF25917">
    <property type="entry name" value="BSH_RND"/>
    <property type="match status" value="1"/>
</dbReference>
<dbReference type="SUPFAM" id="SSF111369">
    <property type="entry name" value="HlyD-like secretion proteins"/>
    <property type="match status" value="1"/>
</dbReference>
<feature type="domain" description="Multidrug resistance protein MdtA-like alpha-helical hairpin" evidence="4">
    <location>
        <begin position="118"/>
        <end position="175"/>
    </location>
</feature>
<dbReference type="Pfam" id="PF25954">
    <property type="entry name" value="Beta-barrel_RND_2"/>
    <property type="match status" value="1"/>
</dbReference>
<evidence type="ECO:0000256" key="2">
    <source>
        <dbReference type="ARBA" id="ARBA00023054"/>
    </source>
</evidence>
<dbReference type="Gene3D" id="1.10.287.470">
    <property type="entry name" value="Helix hairpin bin"/>
    <property type="match status" value="1"/>
</dbReference>
<dbReference type="AlphaFoldDB" id="A0A0J6J8W3"/>
<dbReference type="NCBIfam" id="TIGR01730">
    <property type="entry name" value="RND_mfp"/>
    <property type="match status" value="1"/>
</dbReference>
<accession>A0A0J6J8W3</accession>
<sequence>MLDPTPSTATARNTSQLTPRNALYGFSGLMLILIFWAVWRWQQPAPAAYEAAPVKVAVAMVSNQPFIRYLDAIGELEAVQEVSVPAEIGGRIIELPIESGQRVTRGQVLLRLNDAPERGQLVRLQGQLDNTRVRLERMKKLIGSNAISREALDNAQAEYTTARGAVQGLVAQIEQRTIRAPFDGTLGIRKVHLGQYVNPGDTLINLIGSKGLYVNFSVPEQALLRFSTGKSLLIELDALPHQPLTAVVSSIDPFLDRSRTVSVQAHLINPPSTALPRMFARVRLPQPLPENTLSVPETAVTYSAYGEDLYVVQPAGIPTVRRVSVKTGERRDGWVVITHGVAPGDQVVISGQIKLSDGARIEPITHSVLAVDAGAIE</sequence>
<keyword evidence="9" id="KW-1185">Reference proteome</keyword>
<evidence type="ECO:0000256" key="1">
    <source>
        <dbReference type="ARBA" id="ARBA00009477"/>
    </source>
</evidence>
<protein>
    <submittedName>
        <fullName evidence="8">Membrane fusion protein, multidrug efflux system</fullName>
    </submittedName>
</protein>
<keyword evidence="2" id="KW-0175">Coiled coil</keyword>
<dbReference type="Pfam" id="PF25876">
    <property type="entry name" value="HH_MFP_RND"/>
    <property type="match status" value="1"/>
</dbReference>
<feature type="domain" description="CusB-like beta-barrel" evidence="6">
    <location>
        <begin position="214"/>
        <end position="285"/>
    </location>
</feature>
<dbReference type="GO" id="GO:1990281">
    <property type="term" value="C:efflux pump complex"/>
    <property type="evidence" value="ECO:0007669"/>
    <property type="project" value="TreeGrafter"/>
</dbReference>
<comment type="similarity">
    <text evidence="1">Belongs to the membrane fusion protein (MFP) (TC 8.A.1) family.</text>
</comment>
<evidence type="ECO:0000259" key="6">
    <source>
        <dbReference type="Pfam" id="PF25954"/>
    </source>
</evidence>
<feature type="domain" description="Multidrug resistance protein MdtA-like barrel-sandwich hybrid" evidence="5">
    <location>
        <begin position="81"/>
        <end position="206"/>
    </location>
</feature>
<evidence type="ECO:0000313" key="8">
    <source>
        <dbReference type="EMBL" id="SEF09719.1"/>
    </source>
</evidence>
<feature type="transmembrane region" description="Helical" evidence="3">
    <location>
        <begin position="21"/>
        <end position="39"/>
    </location>
</feature>
<dbReference type="Proteomes" id="UP000183613">
    <property type="component" value="Unassembled WGS sequence"/>
</dbReference>
<keyword evidence="3" id="KW-0472">Membrane</keyword>
<dbReference type="InterPro" id="IPR006143">
    <property type="entry name" value="RND_pump_MFP"/>
</dbReference>
<dbReference type="Gene3D" id="2.40.30.170">
    <property type="match status" value="1"/>
</dbReference>
<evidence type="ECO:0000313" key="9">
    <source>
        <dbReference type="Proteomes" id="UP000183613"/>
    </source>
</evidence>
<evidence type="ECO:0000259" key="4">
    <source>
        <dbReference type="Pfam" id="PF25876"/>
    </source>
</evidence>
<keyword evidence="3" id="KW-0812">Transmembrane</keyword>
<dbReference type="PATRIC" id="fig|882211.3.peg.2259"/>
<name>A0A0J6J8W3_PSEDM</name>
<dbReference type="EMBL" id="FNUD01000002">
    <property type="protein sequence ID" value="SEF09719.1"/>
    <property type="molecule type" value="Genomic_DNA"/>
</dbReference>
<evidence type="ECO:0000259" key="5">
    <source>
        <dbReference type="Pfam" id="PF25917"/>
    </source>
</evidence>
<dbReference type="InterPro" id="IPR058624">
    <property type="entry name" value="MdtA-like_HH"/>
</dbReference>
<dbReference type="PANTHER" id="PTHR30469">
    <property type="entry name" value="MULTIDRUG RESISTANCE PROTEIN MDTA"/>
    <property type="match status" value="1"/>
</dbReference>
<gene>
    <name evidence="8" type="ORF">SAMN04489800_4658</name>
</gene>
<reference evidence="8" key="1">
    <citation type="submission" date="2016-10" db="EMBL/GenBank/DDBJ databases">
        <authorList>
            <person name="Varghese N."/>
            <person name="Submissions S."/>
        </authorList>
    </citation>
    <scope>NUCLEOTIDE SEQUENCE [LARGE SCALE GENOMIC DNA]</scope>
    <source>
        <strain evidence="8">LMG 25555</strain>
    </source>
</reference>
<dbReference type="PANTHER" id="PTHR30469:SF29">
    <property type="entry name" value="BLR2860 PROTEIN"/>
    <property type="match status" value="1"/>
</dbReference>
<dbReference type="InterPro" id="IPR058625">
    <property type="entry name" value="MdtA-like_BSH"/>
</dbReference>
<evidence type="ECO:0000256" key="3">
    <source>
        <dbReference type="SAM" id="Phobius"/>
    </source>
</evidence>
<comment type="caution">
    <text evidence="8">The sequence shown here is derived from an EMBL/GenBank/DDBJ whole genome shotgun (WGS) entry which is preliminary data.</text>
</comment>
<feature type="domain" description="YknX-like C-terminal permuted SH3-like" evidence="7">
    <location>
        <begin position="293"/>
        <end position="362"/>
    </location>
</feature>
<dbReference type="InterPro" id="IPR058637">
    <property type="entry name" value="YknX-like_C"/>
</dbReference>
<dbReference type="Pfam" id="PF25989">
    <property type="entry name" value="YknX_C"/>
    <property type="match status" value="1"/>
</dbReference>
<dbReference type="OrthoDB" id="9806939at2"/>
<dbReference type="GO" id="GO:0015562">
    <property type="term" value="F:efflux transmembrane transporter activity"/>
    <property type="evidence" value="ECO:0007669"/>
    <property type="project" value="TreeGrafter"/>
</dbReference>